<reference evidence="2 3" key="1">
    <citation type="submission" date="2019-07" db="EMBL/GenBank/DDBJ databases">
        <title>De Novo Assembly of kiwifruit Actinidia rufa.</title>
        <authorList>
            <person name="Sugita-Konishi S."/>
            <person name="Sato K."/>
            <person name="Mori E."/>
            <person name="Abe Y."/>
            <person name="Kisaki G."/>
            <person name="Hamano K."/>
            <person name="Suezawa K."/>
            <person name="Otani M."/>
            <person name="Fukuda T."/>
            <person name="Manabe T."/>
            <person name="Gomi K."/>
            <person name="Tabuchi M."/>
            <person name="Akimitsu K."/>
            <person name="Kataoka I."/>
        </authorList>
    </citation>
    <scope>NUCLEOTIDE SEQUENCE [LARGE SCALE GENOMIC DNA]</scope>
    <source>
        <strain evidence="3">cv. Fuchu</strain>
    </source>
</reference>
<evidence type="ECO:0000313" key="3">
    <source>
        <dbReference type="Proteomes" id="UP000585474"/>
    </source>
</evidence>
<evidence type="ECO:0000313" key="2">
    <source>
        <dbReference type="EMBL" id="GFZ16075.1"/>
    </source>
</evidence>
<sequence>MLVNCWYWKDEGVTGGAAAGGTAEATAGNLWVEGRDWAAKSWGMRLEGSRGSGRQEPEPSLGEIGDGGERFGCSQSQTLKDSVLSCLALALMRFTPFSLSALSAASPRRRPPPLALNPPSPAPNPPPPWTIPPLSHYSSSPESTTGTESTPLSLFFLS</sequence>
<accession>A0A7J0GZ16</accession>
<dbReference type="EMBL" id="BJWL01000025">
    <property type="protein sequence ID" value="GFZ16075.1"/>
    <property type="molecule type" value="Genomic_DNA"/>
</dbReference>
<organism evidence="2 3">
    <name type="scientific">Actinidia rufa</name>
    <dbReference type="NCBI Taxonomy" id="165716"/>
    <lineage>
        <taxon>Eukaryota</taxon>
        <taxon>Viridiplantae</taxon>
        <taxon>Streptophyta</taxon>
        <taxon>Embryophyta</taxon>
        <taxon>Tracheophyta</taxon>
        <taxon>Spermatophyta</taxon>
        <taxon>Magnoliopsida</taxon>
        <taxon>eudicotyledons</taxon>
        <taxon>Gunneridae</taxon>
        <taxon>Pentapetalae</taxon>
        <taxon>asterids</taxon>
        <taxon>Ericales</taxon>
        <taxon>Actinidiaceae</taxon>
        <taxon>Actinidia</taxon>
    </lineage>
</organism>
<feature type="compositionally biased region" description="Pro residues" evidence="1">
    <location>
        <begin position="112"/>
        <end position="131"/>
    </location>
</feature>
<dbReference type="Proteomes" id="UP000585474">
    <property type="component" value="Unassembled WGS sequence"/>
</dbReference>
<proteinExistence type="predicted"/>
<gene>
    <name evidence="2" type="ORF">Acr_25g0004840</name>
</gene>
<dbReference type="AlphaFoldDB" id="A0A7J0GZ16"/>
<evidence type="ECO:0000256" key="1">
    <source>
        <dbReference type="SAM" id="MobiDB-lite"/>
    </source>
</evidence>
<feature type="region of interest" description="Disordered" evidence="1">
    <location>
        <begin position="46"/>
        <end position="69"/>
    </location>
</feature>
<comment type="caution">
    <text evidence="2">The sequence shown here is derived from an EMBL/GenBank/DDBJ whole genome shotgun (WGS) entry which is preliminary data.</text>
</comment>
<feature type="compositionally biased region" description="Low complexity" evidence="1">
    <location>
        <begin position="138"/>
        <end position="152"/>
    </location>
</feature>
<name>A0A7J0GZ16_9ERIC</name>
<feature type="region of interest" description="Disordered" evidence="1">
    <location>
        <begin position="104"/>
        <end position="152"/>
    </location>
</feature>
<protein>
    <submittedName>
        <fullName evidence="2">Uncharacterized protein</fullName>
    </submittedName>
</protein>
<keyword evidence="3" id="KW-1185">Reference proteome</keyword>